<dbReference type="eggNOG" id="arCOG03923">
    <property type="taxonomic scope" value="Archaea"/>
</dbReference>
<comment type="caution">
    <text evidence="3">The sequence shown here is derived from an EMBL/GenBank/DDBJ whole genome shotgun (WGS) entry which is preliminary data.</text>
</comment>
<dbReference type="RefSeq" id="WP_007143441.1">
    <property type="nucleotide sequence ID" value="NZ_AOLZ01000075.1"/>
</dbReference>
<dbReference type="SUPFAM" id="SSF46785">
    <property type="entry name" value="Winged helix' DNA-binding domain"/>
    <property type="match status" value="1"/>
</dbReference>
<keyword evidence="4" id="KW-1185">Reference proteome</keyword>
<feature type="domain" description="HTH iclR-type" evidence="2">
    <location>
        <begin position="54"/>
        <end position="95"/>
    </location>
</feature>
<reference evidence="3 4" key="1">
    <citation type="journal article" date="2014" name="PLoS Genet.">
        <title>Phylogenetically driven sequencing of extremely halophilic archaea reveals strategies for static and dynamic osmo-response.</title>
        <authorList>
            <person name="Becker E.A."/>
            <person name="Seitzer P.M."/>
            <person name="Tritt A."/>
            <person name="Larsen D."/>
            <person name="Krusor M."/>
            <person name="Yao A.I."/>
            <person name="Wu D."/>
            <person name="Madern D."/>
            <person name="Eisen J.A."/>
            <person name="Darling A.E."/>
            <person name="Facciotti M.T."/>
        </authorList>
    </citation>
    <scope>NUCLEOTIDE SEQUENCE [LARGE SCALE GENOMIC DNA]</scope>
    <source>
        <strain evidence="3 4">AJ5</strain>
    </source>
</reference>
<name>M0L3J3_NATLA</name>
<dbReference type="InterPro" id="IPR036388">
    <property type="entry name" value="WH-like_DNA-bd_sf"/>
</dbReference>
<sequence>MATGERHHHSQQLRMATPIDTGTREYVTHLMATDDHPTKPEPEPNRSSPDDRTLLETIADTEPTTIPELADGLGVHPATIERRCLELQRRGLVRQCTGGHLTVADSTADERSNANANATLSPDGGSSEPVAGD</sequence>
<dbReference type="AlphaFoldDB" id="M0L3J3"/>
<dbReference type="GO" id="GO:0003677">
    <property type="term" value="F:DNA binding"/>
    <property type="evidence" value="ECO:0007669"/>
    <property type="project" value="InterPro"/>
</dbReference>
<proteinExistence type="predicted"/>
<gene>
    <name evidence="3" type="ORF">C445_18793</name>
</gene>
<feature type="region of interest" description="Disordered" evidence="1">
    <location>
        <begin position="104"/>
        <end position="133"/>
    </location>
</feature>
<protein>
    <submittedName>
        <fullName evidence="3">DeoR family transcriptional regulator</fullName>
    </submittedName>
</protein>
<dbReference type="Pfam" id="PF09339">
    <property type="entry name" value="HTH_IclR"/>
    <property type="match status" value="1"/>
</dbReference>
<dbReference type="GO" id="GO:0006355">
    <property type="term" value="P:regulation of DNA-templated transcription"/>
    <property type="evidence" value="ECO:0007669"/>
    <property type="project" value="InterPro"/>
</dbReference>
<evidence type="ECO:0000313" key="3">
    <source>
        <dbReference type="EMBL" id="EMA28116.1"/>
    </source>
</evidence>
<evidence type="ECO:0000313" key="4">
    <source>
        <dbReference type="Proteomes" id="UP000011555"/>
    </source>
</evidence>
<dbReference type="InParanoid" id="M0L3J3"/>
<feature type="compositionally biased region" description="Basic and acidic residues" evidence="1">
    <location>
        <begin position="22"/>
        <end position="53"/>
    </location>
</feature>
<dbReference type="Proteomes" id="UP000011555">
    <property type="component" value="Unassembled WGS sequence"/>
</dbReference>
<dbReference type="GeneID" id="30921498"/>
<evidence type="ECO:0000259" key="2">
    <source>
        <dbReference type="Pfam" id="PF09339"/>
    </source>
</evidence>
<organism evidence="3 4">
    <name type="scientific">Natronobacterium lacisalsi AJ5</name>
    <dbReference type="NCBI Taxonomy" id="358396"/>
    <lineage>
        <taxon>Archaea</taxon>
        <taxon>Methanobacteriati</taxon>
        <taxon>Methanobacteriota</taxon>
        <taxon>Stenosarchaea group</taxon>
        <taxon>Halobacteria</taxon>
        <taxon>Halobacteriales</taxon>
        <taxon>Natrialbaceae</taxon>
        <taxon>Natronobacterium</taxon>
    </lineage>
</organism>
<dbReference type="EMBL" id="AOLZ01000075">
    <property type="protein sequence ID" value="EMA28116.1"/>
    <property type="molecule type" value="Genomic_DNA"/>
</dbReference>
<dbReference type="InterPro" id="IPR036390">
    <property type="entry name" value="WH_DNA-bd_sf"/>
</dbReference>
<accession>M0L3J3</accession>
<evidence type="ECO:0000256" key="1">
    <source>
        <dbReference type="SAM" id="MobiDB-lite"/>
    </source>
</evidence>
<feature type="compositionally biased region" description="Basic residues" evidence="1">
    <location>
        <begin position="1"/>
        <end position="11"/>
    </location>
</feature>
<feature type="region of interest" description="Disordered" evidence="1">
    <location>
        <begin position="1"/>
        <end position="53"/>
    </location>
</feature>
<dbReference type="InterPro" id="IPR005471">
    <property type="entry name" value="Tscrpt_reg_IclR_N"/>
</dbReference>
<dbReference type="Gene3D" id="1.10.10.10">
    <property type="entry name" value="Winged helix-like DNA-binding domain superfamily/Winged helix DNA-binding domain"/>
    <property type="match status" value="1"/>
</dbReference>